<feature type="transmembrane region" description="Helical" evidence="1">
    <location>
        <begin position="394"/>
        <end position="415"/>
    </location>
</feature>
<dbReference type="RefSeq" id="WP_354470629.1">
    <property type="nucleotide sequence ID" value="NZ_JBEPSB010000001.1"/>
</dbReference>
<feature type="transmembrane region" description="Helical" evidence="1">
    <location>
        <begin position="101"/>
        <end position="127"/>
    </location>
</feature>
<feature type="transmembrane region" description="Helical" evidence="1">
    <location>
        <begin position="248"/>
        <end position="266"/>
    </location>
</feature>
<sequence length="532" mass="60479">MKLNFQLVKIFLTSAYTRPQQPMLQVILVLAICYLAVQYLGLNVMIYFLGTAEEYLFYHVVLSNVVLYILTAYFAISIVYSQRDFMILASLPLSPKEIVRAKLISGLALPLIVGSILHIPTIIIVLINFKWTVAVTFLTFLPLLNIFVALSLLFVLSILSRLQRKFSHAVIYLSIRLSIVLLIGLAPFVYFISDKYEEMTMLIKNLNISTLSTLATSFVDFLDIGYSFATQQLFFKMIIMPYTMENSVSYYLLLLSICILLFIASVKNLTSSYHNNAFLVNSVEHKAKARLFHAKTSWGFYLQREYWVIQSEPYFMMQVVLGLLLSPIFTGIYLILIQFNWSGVPLNLSNDIPIFAYMIVCVSCVNNISGTPYSREGVHFTTCIALPLDRRKVFFAKVTISSFISALAVLCSYGIYLLFRGINTLDIFYLSITLLFIINYNLLTPIYDMRHPLLNWKNPSEAVKTNPNVLISLLYGFPLLLFILIIHFTLLSMGASQWVATSTMGILAIGSMVILLSSVGKYHSYLTKREEV</sequence>
<feature type="transmembrane region" description="Helical" evidence="1">
    <location>
        <begin position="56"/>
        <end position="80"/>
    </location>
</feature>
<organism evidence="2 3">
    <name type="scientific">Lysinibacillus parviboronicapiens</name>
    <dbReference type="NCBI Taxonomy" id="436516"/>
    <lineage>
        <taxon>Bacteria</taxon>
        <taxon>Bacillati</taxon>
        <taxon>Bacillota</taxon>
        <taxon>Bacilli</taxon>
        <taxon>Bacillales</taxon>
        <taxon>Bacillaceae</taxon>
        <taxon>Lysinibacillus</taxon>
    </lineage>
</organism>
<evidence type="ECO:0000256" key="1">
    <source>
        <dbReference type="SAM" id="Phobius"/>
    </source>
</evidence>
<feature type="transmembrane region" description="Helical" evidence="1">
    <location>
        <begin position="427"/>
        <end position="447"/>
    </location>
</feature>
<reference evidence="2 3" key="1">
    <citation type="submission" date="2024-06" db="EMBL/GenBank/DDBJ databases">
        <title>Sorghum-associated microbial communities from plants grown in Nebraska, USA.</title>
        <authorList>
            <person name="Schachtman D."/>
        </authorList>
    </citation>
    <scope>NUCLEOTIDE SEQUENCE [LARGE SCALE GENOMIC DNA]</scope>
    <source>
        <strain evidence="2 3">736</strain>
    </source>
</reference>
<gene>
    <name evidence="2" type="ORF">ABIA69_000027</name>
</gene>
<name>A0ABV2PD84_9BACI</name>
<keyword evidence="1" id="KW-0812">Transmembrane</keyword>
<feature type="transmembrane region" description="Helical" evidence="1">
    <location>
        <begin position="497"/>
        <end position="519"/>
    </location>
</feature>
<accession>A0ABV2PD84</accession>
<dbReference type="EMBL" id="JBEPSB010000001">
    <property type="protein sequence ID" value="MET4558884.1"/>
    <property type="molecule type" value="Genomic_DNA"/>
</dbReference>
<keyword evidence="1" id="KW-0472">Membrane</keyword>
<feature type="transmembrane region" description="Helical" evidence="1">
    <location>
        <begin position="468"/>
        <end position="491"/>
    </location>
</feature>
<feature type="transmembrane region" description="Helical" evidence="1">
    <location>
        <begin position="133"/>
        <end position="159"/>
    </location>
</feature>
<proteinExistence type="predicted"/>
<evidence type="ECO:0000313" key="3">
    <source>
        <dbReference type="Proteomes" id="UP001549363"/>
    </source>
</evidence>
<keyword evidence="3" id="KW-1185">Reference proteome</keyword>
<feature type="transmembrane region" description="Helical" evidence="1">
    <location>
        <begin position="314"/>
        <end position="339"/>
    </location>
</feature>
<protein>
    <submittedName>
        <fullName evidence="2">ABC-2 type transport system permease protein</fullName>
    </submittedName>
</protein>
<evidence type="ECO:0000313" key="2">
    <source>
        <dbReference type="EMBL" id="MET4558884.1"/>
    </source>
</evidence>
<keyword evidence="1" id="KW-1133">Transmembrane helix</keyword>
<dbReference type="Proteomes" id="UP001549363">
    <property type="component" value="Unassembled WGS sequence"/>
</dbReference>
<comment type="caution">
    <text evidence="2">The sequence shown here is derived from an EMBL/GenBank/DDBJ whole genome shotgun (WGS) entry which is preliminary data.</text>
</comment>
<feature type="transmembrane region" description="Helical" evidence="1">
    <location>
        <begin position="26"/>
        <end position="50"/>
    </location>
</feature>
<feature type="transmembrane region" description="Helical" evidence="1">
    <location>
        <begin position="171"/>
        <end position="192"/>
    </location>
</feature>